<evidence type="ECO:0000313" key="2">
    <source>
        <dbReference type="Proteomes" id="UP001054837"/>
    </source>
</evidence>
<gene>
    <name evidence="1" type="ORF">CDAR_72631</name>
</gene>
<evidence type="ECO:0000313" key="1">
    <source>
        <dbReference type="EMBL" id="GIX72897.1"/>
    </source>
</evidence>
<dbReference type="EMBL" id="BPLQ01000562">
    <property type="protein sequence ID" value="GIX72897.1"/>
    <property type="molecule type" value="Genomic_DNA"/>
</dbReference>
<keyword evidence="2" id="KW-1185">Reference proteome</keyword>
<accession>A0AAV4MMY3</accession>
<comment type="caution">
    <text evidence="1">The sequence shown here is derived from an EMBL/GenBank/DDBJ whole genome shotgun (WGS) entry which is preliminary data.</text>
</comment>
<dbReference type="Proteomes" id="UP001054837">
    <property type="component" value="Unassembled WGS sequence"/>
</dbReference>
<reference evidence="1 2" key="1">
    <citation type="submission" date="2021-06" db="EMBL/GenBank/DDBJ databases">
        <title>Caerostris darwini draft genome.</title>
        <authorList>
            <person name="Kono N."/>
            <person name="Arakawa K."/>
        </authorList>
    </citation>
    <scope>NUCLEOTIDE SEQUENCE [LARGE SCALE GENOMIC DNA]</scope>
</reference>
<name>A0AAV4MMY3_9ARAC</name>
<proteinExistence type="predicted"/>
<sequence length="143" mass="16640">MVPPTTNITEIINKIDEHFNEFVPITLADDMLKMFLVDTEYHKAINQYLNKDDIPIFCHHHLFTKFERLIKKSSTQLPSTRQVSSNFSFAETLQGIHIPHSLATDLRNEFQPSFNDVTAEILFIMKEFVFIFYNSNVGIIFLA</sequence>
<dbReference type="AlphaFoldDB" id="A0AAV4MMY3"/>
<organism evidence="1 2">
    <name type="scientific">Caerostris darwini</name>
    <dbReference type="NCBI Taxonomy" id="1538125"/>
    <lineage>
        <taxon>Eukaryota</taxon>
        <taxon>Metazoa</taxon>
        <taxon>Ecdysozoa</taxon>
        <taxon>Arthropoda</taxon>
        <taxon>Chelicerata</taxon>
        <taxon>Arachnida</taxon>
        <taxon>Araneae</taxon>
        <taxon>Araneomorphae</taxon>
        <taxon>Entelegynae</taxon>
        <taxon>Araneoidea</taxon>
        <taxon>Araneidae</taxon>
        <taxon>Caerostris</taxon>
    </lineage>
</organism>
<protein>
    <submittedName>
        <fullName evidence="1">Uncharacterized protein</fullName>
    </submittedName>
</protein>